<dbReference type="AlphaFoldDB" id="A0A1F7I8J8"/>
<protein>
    <submittedName>
        <fullName evidence="1">Uncharacterized protein</fullName>
    </submittedName>
</protein>
<evidence type="ECO:0000313" key="1">
    <source>
        <dbReference type="EMBL" id="OGK39686.1"/>
    </source>
</evidence>
<gene>
    <name evidence="1" type="ORF">A3F34_02955</name>
</gene>
<dbReference type="EMBL" id="MGAE01000014">
    <property type="protein sequence ID" value="OGK39686.1"/>
    <property type="molecule type" value="Genomic_DNA"/>
</dbReference>
<dbReference type="Proteomes" id="UP000179024">
    <property type="component" value="Unassembled WGS sequence"/>
</dbReference>
<proteinExistence type="predicted"/>
<comment type="caution">
    <text evidence="1">The sequence shown here is derived from an EMBL/GenBank/DDBJ whole genome shotgun (WGS) entry which is preliminary data.</text>
</comment>
<sequence>MYMTDKEGGCKMTQEITPDVIGQEFDRQMDLADPFAVMRQQFDDYSRGPLVIGLGAVGGGGAGEKARGILQQFTEDDVPYIVIAMEGYLSKNPLIATELSKGGTNLIVLQDGLAIGDQYQAVSQTISQLCQTRSLSGVLSLGPRTYFPEGARRNGLPAMIIDGAVPDMWSDSANNGSVNTEYYTAAYESSLYATTCGFSGWLPPRRTYPPNMKMRVVGQPFSKEKIAYLRQLRNTSSKDARAEIVKSGAIDGLTEDCLILVPTMDQVYLNPMAFSINGGFLTMPQFGQTYSLMAEILLSSARLAGEIQRSVGVYVRPGILRKMLEPILSGIDSSKVLLLGPADNDFISNDQWLLLRKAGIAIGRAPLCVSTAEALGMGDYQITTAVPGRTGDGISYMTEAEGLEVLDKKKVTRTLFPGESMLEAVRDVTLIKGLV</sequence>
<evidence type="ECO:0000313" key="2">
    <source>
        <dbReference type="Proteomes" id="UP000179024"/>
    </source>
</evidence>
<accession>A0A1F7I8J8</accession>
<reference evidence="1 2" key="1">
    <citation type="journal article" date="2016" name="Nat. Commun.">
        <title>Thousands of microbial genomes shed light on interconnected biogeochemical processes in an aquifer system.</title>
        <authorList>
            <person name="Anantharaman K."/>
            <person name="Brown C.T."/>
            <person name="Hug L.A."/>
            <person name="Sharon I."/>
            <person name="Castelle C.J."/>
            <person name="Probst A.J."/>
            <person name="Thomas B.C."/>
            <person name="Singh A."/>
            <person name="Wilkins M.J."/>
            <person name="Karaoz U."/>
            <person name="Brodie E.L."/>
            <person name="Williams K.H."/>
            <person name="Hubbard S.S."/>
            <person name="Banfield J.F."/>
        </authorList>
    </citation>
    <scope>NUCLEOTIDE SEQUENCE [LARGE SCALE GENOMIC DNA]</scope>
</reference>
<organism evidence="1 2">
    <name type="scientific">Candidatus Roizmanbacteria bacterium RIFCSPHIGHO2_12_FULL_44_10</name>
    <dbReference type="NCBI Taxonomy" id="1802054"/>
    <lineage>
        <taxon>Bacteria</taxon>
        <taxon>Candidatus Roizmaniibacteriota</taxon>
    </lineage>
</organism>
<name>A0A1F7I8J8_9BACT</name>